<dbReference type="RefSeq" id="WP_048164791.1">
    <property type="nucleotide sequence ID" value="NZ_CP006019.1"/>
</dbReference>
<dbReference type="InterPro" id="IPR036259">
    <property type="entry name" value="MFS_trans_sf"/>
</dbReference>
<dbReference type="AlphaFoldDB" id="A0A075LSY0"/>
<dbReference type="GeneID" id="24841916"/>
<keyword evidence="1" id="KW-1133">Transmembrane helix</keyword>
<feature type="transmembrane region" description="Helical" evidence="1">
    <location>
        <begin position="43"/>
        <end position="67"/>
    </location>
</feature>
<dbReference type="GO" id="GO:0022857">
    <property type="term" value="F:transmembrane transporter activity"/>
    <property type="evidence" value="ECO:0007669"/>
    <property type="project" value="InterPro"/>
</dbReference>
<feature type="transmembrane region" description="Helical" evidence="1">
    <location>
        <begin position="236"/>
        <end position="253"/>
    </location>
</feature>
<feature type="transmembrane region" description="Helical" evidence="1">
    <location>
        <begin position="79"/>
        <end position="98"/>
    </location>
</feature>
<evidence type="ECO:0000313" key="3">
    <source>
        <dbReference type="EMBL" id="AIF69206.1"/>
    </source>
</evidence>
<keyword evidence="1" id="KW-0812">Transmembrane</keyword>
<name>A0A075LSY0_9EURY</name>
<accession>A0A075LSY0</accession>
<reference evidence="4" key="1">
    <citation type="submission" date="2013-06" db="EMBL/GenBank/DDBJ databases">
        <title>Complete Genome Sequence of Hyperthermophilic Palaeococcus pacificus DY20341T, Isolated from a Deep-Sea Hydrothermal Sediments.</title>
        <authorList>
            <person name="Zeng X."/>
            <person name="Shao Z."/>
        </authorList>
    </citation>
    <scope>NUCLEOTIDE SEQUENCE [LARGE SCALE GENOMIC DNA]</scope>
    <source>
        <strain evidence="4">DY20341</strain>
    </source>
</reference>
<feature type="transmembrane region" description="Helical" evidence="1">
    <location>
        <begin position="305"/>
        <end position="324"/>
    </location>
</feature>
<dbReference type="STRING" id="1343739.PAP_03945"/>
<organism evidence="3 4">
    <name type="scientific">Palaeococcus pacificus DY20341</name>
    <dbReference type="NCBI Taxonomy" id="1343739"/>
    <lineage>
        <taxon>Archaea</taxon>
        <taxon>Methanobacteriati</taxon>
        <taxon>Methanobacteriota</taxon>
        <taxon>Thermococci</taxon>
        <taxon>Thermococcales</taxon>
        <taxon>Thermococcaceae</taxon>
        <taxon>Palaeococcus</taxon>
    </lineage>
</organism>
<dbReference type="Pfam" id="PF07690">
    <property type="entry name" value="MFS_1"/>
    <property type="match status" value="1"/>
</dbReference>
<dbReference type="PANTHER" id="PTHR23528:SF1">
    <property type="entry name" value="MAJOR FACILITATOR SUPERFAMILY (MFS) PROFILE DOMAIN-CONTAINING PROTEIN"/>
    <property type="match status" value="1"/>
</dbReference>
<feature type="domain" description="Major facilitator superfamily (MFS) profile" evidence="2">
    <location>
        <begin position="9"/>
        <end position="420"/>
    </location>
</feature>
<dbReference type="InterPro" id="IPR011701">
    <property type="entry name" value="MFS"/>
</dbReference>
<dbReference type="EMBL" id="CP006019">
    <property type="protein sequence ID" value="AIF69206.1"/>
    <property type="molecule type" value="Genomic_DNA"/>
</dbReference>
<feature type="transmembrane region" description="Helical" evidence="1">
    <location>
        <begin position="330"/>
        <end position="349"/>
    </location>
</feature>
<dbReference type="OrthoDB" id="85689at2157"/>
<evidence type="ECO:0000256" key="1">
    <source>
        <dbReference type="SAM" id="Phobius"/>
    </source>
</evidence>
<gene>
    <name evidence="3" type="ORF">PAP_03945</name>
</gene>
<reference evidence="3 4" key="2">
    <citation type="journal article" date="2015" name="Genome Announc.">
        <title>Complete Genome Sequence of Hyperthermophilic Piezophilic Archaeon Palaeococcus pacificus DY20341T, Isolated from Deep-Sea Hydrothermal Sediments.</title>
        <authorList>
            <person name="Zeng X."/>
            <person name="Jebbar M."/>
            <person name="Shao Z."/>
        </authorList>
    </citation>
    <scope>NUCLEOTIDE SEQUENCE [LARGE SCALE GENOMIC DNA]</scope>
    <source>
        <strain evidence="3 4">DY20341</strain>
    </source>
</reference>
<protein>
    <submittedName>
        <fullName evidence="3">Sucrose transporter</fullName>
    </submittedName>
</protein>
<keyword evidence="1" id="KW-0472">Membrane</keyword>
<feature type="transmembrane region" description="Helical" evidence="1">
    <location>
        <begin position="104"/>
        <end position="123"/>
    </location>
</feature>
<feature type="transmembrane region" description="Helical" evidence="1">
    <location>
        <begin position="170"/>
        <end position="190"/>
    </location>
</feature>
<evidence type="ECO:0000313" key="4">
    <source>
        <dbReference type="Proteomes" id="UP000027981"/>
    </source>
</evidence>
<proteinExistence type="predicted"/>
<dbReference type="Gene3D" id="1.20.1250.20">
    <property type="entry name" value="MFS general substrate transporter like domains"/>
    <property type="match status" value="2"/>
</dbReference>
<dbReference type="KEGG" id="ppac:PAP_03945"/>
<feature type="transmembrane region" description="Helical" evidence="1">
    <location>
        <begin position="370"/>
        <end position="390"/>
    </location>
</feature>
<feature type="transmembrane region" description="Helical" evidence="1">
    <location>
        <begin position="273"/>
        <end position="293"/>
    </location>
</feature>
<keyword evidence="4" id="KW-1185">Reference proteome</keyword>
<dbReference type="HOGENOM" id="CLU_038661_0_0_2"/>
<dbReference type="eggNOG" id="arCOG00137">
    <property type="taxonomic scope" value="Archaea"/>
</dbReference>
<dbReference type="Proteomes" id="UP000027981">
    <property type="component" value="Chromosome"/>
</dbReference>
<feature type="transmembrane region" description="Helical" evidence="1">
    <location>
        <begin position="144"/>
        <end position="164"/>
    </location>
</feature>
<dbReference type="SUPFAM" id="SSF103473">
    <property type="entry name" value="MFS general substrate transporter"/>
    <property type="match status" value="1"/>
</dbReference>
<evidence type="ECO:0000259" key="2">
    <source>
        <dbReference type="PROSITE" id="PS50850"/>
    </source>
</evidence>
<dbReference type="CDD" id="cd17313">
    <property type="entry name" value="MFS_SLC45_SUC"/>
    <property type="match status" value="1"/>
</dbReference>
<feature type="transmembrane region" description="Helical" evidence="1">
    <location>
        <begin position="396"/>
        <end position="416"/>
    </location>
</feature>
<sequence>MNGEFSYKRIFLLGFGFFGISIIWSLYNAYVPIFLKDFALSSFLIGIVMVIDNIFAILMLPYLGALSDKTRTRWGRRKPYIMIGAPLGMVFFMLIPFAREHENLALIMGTIILMNFSMALFRSPVIAFMPDITPSELRSQANGIINFMGGLGALFVYFGGKVLYDINYALPFYVGGALMLLANLLVILFVPEPEEFRKPLGEKIAFRELLKKTSKESFGELKENLKDVFASHEKSLLFMLLSIFLWFIGFNALETFFTSYAKFELGIKESTGALIIGFVALGFLLFSIPAGFIGGRIGRKRSMTIGLIMIALAMVGGFYIGMNLSGNTLVMAYSALFFLGGIGWALVNVNSLPTVVDMTTEEKLGGYTGLYYFSSQAANIFAPPLAGIFIDHLGYNSLLVFSTAFFVLSLITLQFVKRGDIKGKVGDIYELIPDMD</sequence>
<dbReference type="InterPro" id="IPR020846">
    <property type="entry name" value="MFS_dom"/>
</dbReference>
<dbReference type="PANTHER" id="PTHR23528">
    <property type="match status" value="1"/>
</dbReference>
<feature type="transmembrane region" description="Helical" evidence="1">
    <location>
        <begin position="12"/>
        <end position="31"/>
    </location>
</feature>
<dbReference type="PROSITE" id="PS50850">
    <property type="entry name" value="MFS"/>
    <property type="match status" value="1"/>
</dbReference>